<dbReference type="EMBL" id="JAHWDP010000007">
    <property type="protein sequence ID" value="MBW2938984.1"/>
    <property type="molecule type" value="Genomic_DNA"/>
</dbReference>
<dbReference type="Proteomes" id="UP001138686">
    <property type="component" value="Unassembled WGS sequence"/>
</dbReference>
<evidence type="ECO:0000256" key="6">
    <source>
        <dbReference type="ARBA" id="ARBA00023136"/>
    </source>
</evidence>
<evidence type="ECO:0000256" key="4">
    <source>
        <dbReference type="ARBA" id="ARBA00022692"/>
    </source>
</evidence>
<dbReference type="GO" id="GO:0022857">
    <property type="term" value="F:transmembrane transporter activity"/>
    <property type="evidence" value="ECO:0007669"/>
    <property type="project" value="InterPro"/>
</dbReference>
<keyword evidence="7" id="KW-0653">Protein transport</keyword>
<comment type="subcellular location">
    <subcellularLocation>
        <location evidence="1">Cell membrane</location>
        <topology evidence="1">Single-pass membrane protein</topology>
    </subcellularLocation>
    <subcellularLocation>
        <location evidence="7">Cell membrane</location>
        <topology evidence="7">Single-pass type II membrane protein</topology>
    </subcellularLocation>
</comment>
<reference evidence="9" key="1">
    <citation type="submission" date="2021-07" db="EMBL/GenBank/DDBJ databases">
        <title>Aureisphaera sp. CAU 1614 isolated from sea sediment.</title>
        <authorList>
            <person name="Kim W."/>
        </authorList>
    </citation>
    <scope>NUCLEOTIDE SEQUENCE</scope>
    <source>
        <strain evidence="9">CAU 1614</strain>
    </source>
</reference>
<dbReference type="RefSeq" id="WP_219053514.1">
    <property type="nucleotide sequence ID" value="NZ_JAHWDP010000007.1"/>
</dbReference>
<evidence type="ECO:0000256" key="5">
    <source>
        <dbReference type="ARBA" id="ARBA00022989"/>
    </source>
</evidence>
<dbReference type="PANTHER" id="PTHR30558:SF3">
    <property type="entry name" value="BIOPOLYMER TRANSPORT PROTEIN EXBD-RELATED"/>
    <property type="match status" value="1"/>
</dbReference>
<keyword evidence="6 8" id="KW-0472">Membrane</keyword>
<protein>
    <submittedName>
        <fullName evidence="9">Biopolymer transporter ExbD</fullName>
    </submittedName>
</protein>
<keyword evidence="7" id="KW-0813">Transport</keyword>
<proteinExistence type="inferred from homology"/>
<gene>
    <name evidence="9" type="ORF">KXJ69_12780</name>
</gene>
<name>A0A9X1FRZ0_9FLAO</name>
<keyword evidence="4 7" id="KW-0812">Transmembrane</keyword>
<keyword evidence="5 8" id="KW-1133">Transmembrane helix</keyword>
<dbReference type="GO" id="GO:0005886">
    <property type="term" value="C:plasma membrane"/>
    <property type="evidence" value="ECO:0007669"/>
    <property type="project" value="UniProtKB-SubCell"/>
</dbReference>
<evidence type="ECO:0000256" key="8">
    <source>
        <dbReference type="SAM" id="Phobius"/>
    </source>
</evidence>
<evidence type="ECO:0000256" key="2">
    <source>
        <dbReference type="ARBA" id="ARBA00005811"/>
    </source>
</evidence>
<feature type="transmembrane region" description="Helical" evidence="8">
    <location>
        <begin position="12"/>
        <end position="32"/>
    </location>
</feature>
<accession>A0A9X1FRZ0</accession>
<sequence length="184" mass="20476">MRTVRFTPEINAGSMADIAFLLLIFFLVATTIPNDKGIVRKLPPKCLTGDCTVPAKERNVFRIYLNKDNELFVNNALISFSELTEAIKSFVDNNGDGTCLYCKGASLENLSENPKKAIISLNSSGESSYKSFIAVQVAISQAFIELRESYTMQYLKKEFAQLSEKELLTLGEIYPILLTEAALK</sequence>
<keyword evidence="3" id="KW-1003">Cell membrane</keyword>
<dbReference type="Pfam" id="PF02472">
    <property type="entry name" value="ExbD"/>
    <property type="match status" value="1"/>
</dbReference>
<dbReference type="GO" id="GO:0015031">
    <property type="term" value="P:protein transport"/>
    <property type="evidence" value="ECO:0007669"/>
    <property type="project" value="UniProtKB-KW"/>
</dbReference>
<evidence type="ECO:0000256" key="3">
    <source>
        <dbReference type="ARBA" id="ARBA00022475"/>
    </source>
</evidence>
<evidence type="ECO:0000313" key="10">
    <source>
        <dbReference type="Proteomes" id="UP001138686"/>
    </source>
</evidence>
<keyword evidence="10" id="KW-1185">Reference proteome</keyword>
<evidence type="ECO:0000256" key="1">
    <source>
        <dbReference type="ARBA" id="ARBA00004162"/>
    </source>
</evidence>
<dbReference type="PANTHER" id="PTHR30558">
    <property type="entry name" value="EXBD MEMBRANE COMPONENT OF PMF-DRIVEN MACROMOLECULE IMPORT SYSTEM"/>
    <property type="match status" value="1"/>
</dbReference>
<evidence type="ECO:0000313" key="9">
    <source>
        <dbReference type="EMBL" id="MBW2938984.1"/>
    </source>
</evidence>
<dbReference type="AlphaFoldDB" id="A0A9X1FRZ0"/>
<organism evidence="9 10">
    <name type="scientific">Halomarinibacterium sedimenti</name>
    <dbReference type="NCBI Taxonomy" id="2857106"/>
    <lineage>
        <taxon>Bacteria</taxon>
        <taxon>Pseudomonadati</taxon>
        <taxon>Bacteroidota</taxon>
        <taxon>Flavobacteriia</taxon>
        <taxon>Flavobacteriales</taxon>
        <taxon>Flavobacteriaceae</taxon>
        <taxon>Halomarinibacterium</taxon>
    </lineage>
</organism>
<evidence type="ECO:0000256" key="7">
    <source>
        <dbReference type="RuleBase" id="RU003879"/>
    </source>
</evidence>
<comment type="caution">
    <text evidence="9">The sequence shown here is derived from an EMBL/GenBank/DDBJ whole genome shotgun (WGS) entry which is preliminary data.</text>
</comment>
<dbReference type="InterPro" id="IPR003400">
    <property type="entry name" value="ExbD"/>
</dbReference>
<comment type="similarity">
    <text evidence="2 7">Belongs to the ExbD/TolR family.</text>
</comment>